<name>A0A1Q9JKC1_9FIRM</name>
<dbReference type="STRING" id="1261640.BHK98_11710"/>
<comment type="caution">
    <text evidence="1">The sequence shown here is derived from an EMBL/GenBank/DDBJ whole genome shotgun (WGS) entry which is preliminary data.</text>
</comment>
<keyword evidence="2" id="KW-1185">Reference proteome</keyword>
<protein>
    <submittedName>
        <fullName evidence="1">Uncharacterized protein</fullName>
    </submittedName>
</protein>
<dbReference type="OrthoDB" id="9804312at2"/>
<dbReference type="Gene3D" id="3.40.50.150">
    <property type="entry name" value="Vaccinia Virus protein VP39"/>
    <property type="match status" value="1"/>
</dbReference>
<dbReference type="Pfam" id="PF13489">
    <property type="entry name" value="Methyltransf_23"/>
    <property type="match status" value="1"/>
</dbReference>
<sequence length="113" mass="12657">MNKTTDYYNRAAESYFQSTEGADFTEAYERFLKYVPEGGRIMDAGCGSGRDAAAFNRKGYRAEGIDASAELARLAKENFRIKVTVCNMANWRANHPYDGIWCCASLLHLAEPV</sequence>
<dbReference type="EMBL" id="MJIE01000001">
    <property type="protein sequence ID" value="OLR56672.1"/>
    <property type="molecule type" value="Genomic_DNA"/>
</dbReference>
<accession>A0A1Q9JKC1</accession>
<dbReference type="InterPro" id="IPR029063">
    <property type="entry name" value="SAM-dependent_MTases_sf"/>
</dbReference>
<reference evidence="1 2" key="1">
    <citation type="journal article" date="2016" name="Appl. Environ. Microbiol.">
        <title>Function and Phylogeny of Bacterial Butyryl Coenzyme A:Acetate Transferases and Their Diversity in the Proximal Colon of Swine.</title>
        <authorList>
            <person name="Trachsel J."/>
            <person name="Bayles D.O."/>
            <person name="Looft T."/>
            <person name="Levine U.Y."/>
            <person name="Allen H.K."/>
        </authorList>
    </citation>
    <scope>NUCLEOTIDE SEQUENCE [LARGE SCALE GENOMIC DNA]</scope>
    <source>
        <strain evidence="1 2">68-3-10</strain>
    </source>
</reference>
<organism evidence="1 2">
    <name type="scientific">Hornefia porci</name>
    <dbReference type="NCBI Taxonomy" id="2652292"/>
    <lineage>
        <taxon>Bacteria</taxon>
        <taxon>Bacillati</taxon>
        <taxon>Bacillota</taxon>
        <taxon>Clostridia</taxon>
        <taxon>Peptostreptococcales</taxon>
        <taxon>Anaerovoracaceae</taxon>
        <taxon>Hornefia</taxon>
    </lineage>
</organism>
<dbReference type="CDD" id="cd02440">
    <property type="entry name" value="AdoMet_MTases"/>
    <property type="match status" value="1"/>
</dbReference>
<dbReference type="Proteomes" id="UP000187404">
    <property type="component" value="Unassembled WGS sequence"/>
</dbReference>
<evidence type="ECO:0000313" key="1">
    <source>
        <dbReference type="EMBL" id="OLR56672.1"/>
    </source>
</evidence>
<evidence type="ECO:0000313" key="2">
    <source>
        <dbReference type="Proteomes" id="UP000187404"/>
    </source>
</evidence>
<gene>
    <name evidence="1" type="ORF">BHK98_11710</name>
</gene>
<dbReference type="AlphaFoldDB" id="A0A1Q9JKC1"/>
<dbReference type="SUPFAM" id="SSF53335">
    <property type="entry name" value="S-adenosyl-L-methionine-dependent methyltransferases"/>
    <property type="match status" value="1"/>
</dbReference>
<dbReference type="RefSeq" id="WP_075714471.1">
    <property type="nucleotide sequence ID" value="NZ_MJIE01000001.1"/>
</dbReference>
<proteinExistence type="predicted"/>